<gene>
    <name evidence="2" type="ORF">B9Z19DRAFT_758295</name>
</gene>
<dbReference type="AlphaFoldDB" id="A0A2T6ZXN0"/>
<proteinExistence type="predicted"/>
<name>A0A2T6ZXN0_TUBBO</name>
<accession>A0A2T6ZXN0</accession>
<evidence type="ECO:0008006" key="4">
    <source>
        <dbReference type="Google" id="ProtNLM"/>
    </source>
</evidence>
<evidence type="ECO:0000313" key="3">
    <source>
        <dbReference type="Proteomes" id="UP000244722"/>
    </source>
</evidence>
<evidence type="ECO:0000256" key="1">
    <source>
        <dbReference type="SAM" id="SignalP"/>
    </source>
</evidence>
<organism evidence="2 3">
    <name type="scientific">Tuber borchii</name>
    <name type="common">White truffle</name>
    <dbReference type="NCBI Taxonomy" id="42251"/>
    <lineage>
        <taxon>Eukaryota</taxon>
        <taxon>Fungi</taxon>
        <taxon>Dikarya</taxon>
        <taxon>Ascomycota</taxon>
        <taxon>Pezizomycotina</taxon>
        <taxon>Pezizomycetes</taxon>
        <taxon>Pezizales</taxon>
        <taxon>Tuberaceae</taxon>
        <taxon>Tuber</taxon>
    </lineage>
</organism>
<dbReference type="EMBL" id="NESQ01000071">
    <property type="protein sequence ID" value="PUU80214.1"/>
    <property type="molecule type" value="Genomic_DNA"/>
</dbReference>
<reference evidence="2 3" key="1">
    <citation type="submission" date="2017-04" db="EMBL/GenBank/DDBJ databases">
        <title>Draft genome sequence of Tuber borchii Vittad., a whitish edible truffle.</title>
        <authorList>
            <consortium name="DOE Joint Genome Institute"/>
            <person name="Murat C."/>
            <person name="Kuo A."/>
            <person name="Barry K.W."/>
            <person name="Clum A."/>
            <person name="Dockter R.B."/>
            <person name="Fauchery L."/>
            <person name="Iotti M."/>
            <person name="Kohler A."/>
            <person name="Labutti K."/>
            <person name="Lindquist E.A."/>
            <person name="Lipzen A."/>
            <person name="Ohm R.A."/>
            <person name="Wang M."/>
            <person name="Grigoriev I.V."/>
            <person name="Zambonelli A."/>
            <person name="Martin F.M."/>
        </authorList>
    </citation>
    <scope>NUCLEOTIDE SEQUENCE [LARGE SCALE GENOMIC DNA]</scope>
    <source>
        <strain evidence="2 3">Tbo3840</strain>
    </source>
</reference>
<comment type="caution">
    <text evidence="2">The sequence shown here is derived from an EMBL/GenBank/DDBJ whole genome shotgun (WGS) entry which is preliminary data.</text>
</comment>
<feature type="signal peptide" evidence="1">
    <location>
        <begin position="1"/>
        <end position="15"/>
    </location>
</feature>
<feature type="chain" id="PRO_5015562112" description="Secreted protein" evidence="1">
    <location>
        <begin position="16"/>
        <end position="119"/>
    </location>
</feature>
<sequence>MFLLSDLLLRSLCLSSSNCCCFPTVHTGTYSIAQNASPVIYNHLPTLALALLHYWLLVPSCHHFGVTRTFLPQPAGIVLLQLRPPSLTHSLTHHSSLIDHHPSFSLLLVRSRSIERFKK</sequence>
<keyword evidence="1" id="KW-0732">Signal</keyword>
<keyword evidence="3" id="KW-1185">Reference proteome</keyword>
<evidence type="ECO:0000313" key="2">
    <source>
        <dbReference type="EMBL" id="PUU80214.1"/>
    </source>
</evidence>
<dbReference type="Proteomes" id="UP000244722">
    <property type="component" value="Unassembled WGS sequence"/>
</dbReference>
<protein>
    <recommendedName>
        <fullName evidence="4">Secreted protein</fullName>
    </recommendedName>
</protein>